<accession>A0A7R9LKW8</accession>
<evidence type="ECO:0000313" key="3">
    <source>
        <dbReference type="Proteomes" id="UP000728032"/>
    </source>
</evidence>
<name>A0A7R9LKW8_9ACAR</name>
<proteinExistence type="predicted"/>
<gene>
    <name evidence="2" type="ORF">ONB1V03_LOCUS4208</name>
</gene>
<dbReference type="Proteomes" id="UP000728032">
    <property type="component" value="Unassembled WGS sequence"/>
</dbReference>
<reference evidence="2" key="1">
    <citation type="submission" date="2020-11" db="EMBL/GenBank/DDBJ databases">
        <authorList>
            <person name="Tran Van P."/>
        </authorList>
    </citation>
    <scope>NUCLEOTIDE SEQUENCE</scope>
</reference>
<organism evidence="2">
    <name type="scientific">Oppiella nova</name>
    <dbReference type="NCBI Taxonomy" id="334625"/>
    <lineage>
        <taxon>Eukaryota</taxon>
        <taxon>Metazoa</taxon>
        <taxon>Ecdysozoa</taxon>
        <taxon>Arthropoda</taxon>
        <taxon>Chelicerata</taxon>
        <taxon>Arachnida</taxon>
        <taxon>Acari</taxon>
        <taxon>Acariformes</taxon>
        <taxon>Sarcoptiformes</taxon>
        <taxon>Oribatida</taxon>
        <taxon>Brachypylina</taxon>
        <taxon>Oppioidea</taxon>
        <taxon>Oppiidae</taxon>
        <taxon>Oppiella</taxon>
    </lineage>
</organism>
<evidence type="ECO:0000256" key="1">
    <source>
        <dbReference type="SAM" id="SignalP"/>
    </source>
</evidence>
<evidence type="ECO:0000313" key="2">
    <source>
        <dbReference type="EMBL" id="CAD7643580.1"/>
    </source>
</evidence>
<keyword evidence="3" id="KW-1185">Reference proteome</keyword>
<protein>
    <submittedName>
        <fullName evidence="2">Uncharacterized protein</fullName>
    </submittedName>
</protein>
<feature type="signal peptide" evidence="1">
    <location>
        <begin position="1"/>
        <end position="20"/>
    </location>
</feature>
<dbReference type="EMBL" id="OC916230">
    <property type="protein sequence ID" value="CAD7643580.1"/>
    <property type="molecule type" value="Genomic_DNA"/>
</dbReference>
<feature type="chain" id="PRO_5035680157" evidence="1">
    <location>
        <begin position="21"/>
        <end position="271"/>
    </location>
</feature>
<keyword evidence="1" id="KW-0732">Signal</keyword>
<dbReference type="AlphaFoldDB" id="A0A7R9LKW8"/>
<dbReference type="OrthoDB" id="6514396at2759"/>
<sequence>MKFFQIVFFFIAIIWPSIHCMFIRNPLNWFRNQPKAPENETLSVNPFVETMTLSTTQVIEAISPTNSRLPLFPQPLESSLAFSPPDRQREPLSLAQLGVPIKTNRFGLDPLHYPFKLTPSKFHAIHPQNSLSNLQLNRRIGELLESSTRRLVMNETQDVVNKEVNNTLDDKPSTDNSMHNISLKTDGKEIENSRNDSKLEIEEMMTTSPTPVYKSVSTTDSTEEVIASTITPKPIYLHNQEFAQMLNNMYYNNPMEMFAPMMDRFDPKSSS</sequence>
<dbReference type="EMBL" id="CAJPVJ010001405">
    <property type="protein sequence ID" value="CAG2164658.1"/>
    <property type="molecule type" value="Genomic_DNA"/>
</dbReference>